<dbReference type="AlphaFoldDB" id="A0A834MEU8"/>
<dbReference type="Gene3D" id="2.60.40.1210">
    <property type="entry name" value="Cellobiose dehydrogenase, cytochrome domain"/>
    <property type="match status" value="1"/>
</dbReference>
<dbReference type="Pfam" id="PF01082">
    <property type="entry name" value="Cu2_monooxygen"/>
    <property type="match status" value="1"/>
</dbReference>
<evidence type="ECO:0000256" key="2">
    <source>
        <dbReference type="ARBA" id="ARBA00023157"/>
    </source>
</evidence>
<protein>
    <recommendedName>
        <fullName evidence="5">DOMON domain-containing protein</fullName>
    </recommendedName>
</protein>
<dbReference type="PRINTS" id="PR00767">
    <property type="entry name" value="DBMONOXGNASE"/>
</dbReference>
<dbReference type="GO" id="GO:0042421">
    <property type="term" value="P:norepinephrine biosynthetic process"/>
    <property type="evidence" value="ECO:0007669"/>
    <property type="project" value="TreeGrafter"/>
</dbReference>
<accession>A0A834MEU8</accession>
<dbReference type="FunFam" id="2.60.120.230:FF:000001">
    <property type="entry name" value="Monooxygenase, DBH-like 1"/>
    <property type="match status" value="1"/>
</dbReference>
<dbReference type="InterPro" id="IPR014784">
    <property type="entry name" value="Cu2_ascorb_mOase-like_C"/>
</dbReference>
<dbReference type="GO" id="GO:0005507">
    <property type="term" value="F:copper ion binding"/>
    <property type="evidence" value="ECO:0007669"/>
    <property type="project" value="InterPro"/>
</dbReference>
<dbReference type="GO" id="GO:0005615">
    <property type="term" value="C:extracellular space"/>
    <property type="evidence" value="ECO:0007669"/>
    <property type="project" value="TreeGrafter"/>
</dbReference>
<reference evidence="6" key="1">
    <citation type="submission" date="2020-08" db="EMBL/GenBank/DDBJ databases">
        <title>Genome sequencing and assembly of the red palm weevil Rhynchophorus ferrugineus.</title>
        <authorList>
            <person name="Dias G.B."/>
            <person name="Bergman C.M."/>
            <person name="Manee M."/>
        </authorList>
    </citation>
    <scope>NUCLEOTIDE SEQUENCE</scope>
    <source>
        <strain evidence="6">AA-2017</strain>
        <tissue evidence="6">Whole larva</tissue>
    </source>
</reference>
<dbReference type="PANTHER" id="PTHR10157:SF40">
    <property type="entry name" value="MOXD1 HOMOLOG 2"/>
    <property type="match status" value="1"/>
</dbReference>
<dbReference type="OrthoDB" id="19261at2759"/>
<dbReference type="PROSITE" id="PS50836">
    <property type="entry name" value="DOMON"/>
    <property type="match status" value="1"/>
</dbReference>
<dbReference type="InterPro" id="IPR036939">
    <property type="entry name" value="Cu2_ascorb_mOase_N_sf"/>
</dbReference>
<feature type="region of interest" description="Disordered" evidence="4">
    <location>
        <begin position="89"/>
        <end position="141"/>
    </location>
</feature>
<evidence type="ECO:0000313" key="6">
    <source>
        <dbReference type="EMBL" id="KAF7279256.1"/>
    </source>
</evidence>
<comment type="caution">
    <text evidence="6">The sequence shown here is derived from an EMBL/GenBank/DDBJ whole genome shotgun (WGS) entry which is preliminary data.</text>
</comment>
<dbReference type="Pfam" id="PF03712">
    <property type="entry name" value="Cu2_monoox_C"/>
    <property type="match status" value="1"/>
</dbReference>
<evidence type="ECO:0000256" key="3">
    <source>
        <dbReference type="ARBA" id="ARBA00023180"/>
    </source>
</evidence>
<dbReference type="GO" id="GO:0030667">
    <property type="term" value="C:secretory granule membrane"/>
    <property type="evidence" value="ECO:0007669"/>
    <property type="project" value="TreeGrafter"/>
</dbReference>
<dbReference type="SMART" id="SM00664">
    <property type="entry name" value="DoH"/>
    <property type="match status" value="1"/>
</dbReference>
<evidence type="ECO:0000259" key="5">
    <source>
        <dbReference type="PROSITE" id="PS50836"/>
    </source>
</evidence>
<dbReference type="EMBL" id="JAACXV010000371">
    <property type="protein sequence ID" value="KAF7279256.1"/>
    <property type="molecule type" value="Genomic_DNA"/>
</dbReference>
<dbReference type="InterPro" id="IPR005018">
    <property type="entry name" value="DOMON_domain"/>
</dbReference>
<dbReference type="Gene3D" id="2.60.120.230">
    <property type="match status" value="1"/>
</dbReference>
<organism evidence="6 7">
    <name type="scientific">Rhynchophorus ferrugineus</name>
    <name type="common">Red palm weevil</name>
    <name type="synonym">Curculio ferrugineus</name>
    <dbReference type="NCBI Taxonomy" id="354439"/>
    <lineage>
        <taxon>Eukaryota</taxon>
        <taxon>Metazoa</taxon>
        <taxon>Ecdysozoa</taxon>
        <taxon>Arthropoda</taxon>
        <taxon>Hexapoda</taxon>
        <taxon>Insecta</taxon>
        <taxon>Pterygota</taxon>
        <taxon>Neoptera</taxon>
        <taxon>Endopterygota</taxon>
        <taxon>Coleoptera</taxon>
        <taxon>Polyphaga</taxon>
        <taxon>Cucujiformia</taxon>
        <taxon>Curculionidae</taxon>
        <taxon>Dryophthorinae</taxon>
        <taxon>Rhynchophorus</taxon>
    </lineage>
</organism>
<keyword evidence="2" id="KW-1015">Disulfide bond</keyword>
<dbReference type="InterPro" id="IPR045266">
    <property type="entry name" value="DOH_DOMON"/>
</dbReference>
<dbReference type="SUPFAM" id="SSF49742">
    <property type="entry name" value="PHM/PNGase F"/>
    <property type="match status" value="2"/>
</dbReference>
<dbReference type="InterPro" id="IPR024548">
    <property type="entry name" value="Cu2_monoox_C"/>
</dbReference>
<dbReference type="InterPro" id="IPR028460">
    <property type="entry name" value="Tbh/DBH"/>
</dbReference>
<dbReference type="InterPro" id="IPR000323">
    <property type="entry name" value="Cu2_ascorb_mOase_N"/>
</dbReference>
<dbReference type="InterPro" id="IPR008977">
    <property type="entry name" value="PHM/PNGase_F_dom_sf"/>
</dbReference>
<dbReference type="InterPro" id="IPR000945">
    <property type="entry name" value="DBH-like"/>
</dbReference>
<dbReference type="CDD" id="cd09631">
    <property type="entry name" value="DOMON_DOH"/>
    <property type="match status" value="1"/>
</dbReference>
<evidence type="ECO:0000256" key="4">
    <source>
        <dbReference type="SAM" id="MobiDB-lite"/>
    </source>
</evidence>
<proteinExistence type="inferred from homology"/>
<feature type="domain" description="DOMON" evidence="5">
    <location>
        <begin position="216"/>
        <end position="337"/>
    </location>
</feature>
<dbReference type="Pfam" id="PF03351">
    <property type="entry name" value="DOMON"/>
    <property type="match status" value="1"/>
</dbReference>
<dbReference type="Gene3D" id="2.60.120.310">
    <property type="entry name" value="Copper type II, ascorbate-dependent monooxygenase, N-terminal domain"/>
    <property type="match status" value="1"/>
</dbReference>
<dbReference type="SUPFAM" id="SSF49344">
    <property type="entry name" value="CBD9-like"/>
    <property type="match status" value="1"/>
</dbReference>
<gene>
    <name evidence="6" type="ORF">GWI33_007453</name>
</gene>
<evidence type="ECO:0000313" key="7">
    <source>
        <dbReference type="Proteomes" id="UP000625711"/>
    </source>
</evidence>
<keyword evidence="7" id="KW-1185">Reference proteome</keyword>
<dbReference type="GO" id="GO:0042420">
    <property type="term" value="P:dopamine catabolic process"/>
    <property type="evidence" value="ECO:0007669"/>
    <property type="project" value="TreeGrafter"/>
</dbReference>
<evidence type="ECO:0000256" key="1">
    <source>
        <dbReference type="ARBA" id="ARBA00010676"/>
    </source>
</evidence>
<keyword evidence="3" id="KW-0325">Glycoprotein</keyword>
<dbReference type="Proteomes" id="UP000625711">
    <property type="component" value="Unassembled WGS sequence"/>
</dbReference>
<name>A0A834MEU8_RHYFE</name>
<dbReference type="PANTHER" id="PTHR10157">
    <property type="entry name" value="DOPAMINE BETA HYDROXYLASE RELATED"/>
    <property type="match status" value="1"/>
</dbReference>
<comment type="similarity">
    <text evidence="1">Belongs to the copper type II ascorbate-dependent monooxygenase family.</text>
</comment>
<feature type="compositionally biased region" description="Basic and acidic residues" evidence="4">
    <location>
        <begin position="123"/>
        <end position="137"/>
    </location>
</feature>
<dbReference type="GO" id="GO:0006589">
    <property type="term" value="P:octopamine biosynthetic process"/>
    <property type="evidence" value="ECO:0007669"/>
    <property type="project" value="TreeGrafter"/>
</dbReference>
<dbReference type="GO" id="GO:0004500">
    <property type="term" value="F:dopamine beta-monooxygenase activity"/>
    <property type="evidence" value="ECO:0007669"/>
    <property type="project" value="InterPro"/>
</dbReference>
<sequence>MILLSNNDMKLIVLIKEASDIENEKLEKSLLFAIRIPSPGRHRAETLLIQCEPAGRVKFRSFLHPDVIISVCSTFLFAFPAYGLIVRPPSSPHTNKSRTTPGAPGSSRRCREATTGRAVGVVGRERSPRASKSDGLNERSSLGPTQFVRSFSDVRTLLSPCAFDNAKISGEQRRNLTHKTDNMELYNGIILFLSAVALLTDTVSSARWSHSTYLSPDYRLLWSLGPGPQDITFEVQVRTLGYVGFGFSKDGRMAGADMVVGWVDQGQVYFQDRHVKDSPGSAMDREPEVDPSQDYQLLLGYENSTHTVLRFRRRLDTCDHHDIPITNDTMRIVWAFHRDEPSGGAVGPKSLPRHDLGNRGAQSLYLVQRADQDVPRLDETARIWEMRNPAVAPPSIPGDTLYWCRVFKIPSSITEKHHLIRYEPLQGVSGTNGLQQVVLYECQDNHHVEKLADTRGKQCRDPHSEPLMCNTVVASWAKGSEGFSFPPEAGYPLDPNNKYYLMETHYVSPMDGNIGSIDGSGLRLYYTPELRRHDAGVISIGMDPNWRHIIPPGQNRVVSSGHCVSECTRQAFPKTGINMFAVVMKTHRIGKQVALKHIRGNAELAPIANDDNVDSDYQEYRKLETPVRILPNDHLITECTYNSSERSAITLGGLTSREETCLVMGLYYPRQKSLAACHSLPSLPTVLHSLGIQELSPGSNPVRIAAPPELAGMTLESRLISYDWDNQFQSFQDATMRGSFKSICWTSQLTLLPGTDVEAHYPNISKPYVRHNLDQCNYRRYSTEGWPGGTPLLELDGNHIEGVTRSKVSRSSSPAQKESLGLSRFNSTSRTMSNVFLSIVSLILIWFNR</sequence>